<protein>
    <recommendedName>
        <fullName evidence="1">Carboxymuconolactone decarboxylase-like domain-containing protein</fullName>
    </recommendedName>
</protein>
<evidence type="ECO:0000259" key="1">
    <source>
        <dbReference type="Pfam" id="PF02627"/>
    </source>
</evidence>
<dbReference type="AlphaFoldDB" id="A0A0C9UP56"/>
<dbReference type="EMBL" id="KN837115">
    <property type="protein sequence ID" value="KIJ44748.1"/>
    <property type="molecule type" value="Genomic_DNA"/>
</dbReference>
<dbReference type="PANTHER" id="PTHR34846:SF11">
    <property type="entry name" value="4-CARBOXYMUCONOLACTONE DECARBOXYLASE FAMILY PROTEIN (AFU_ORTHOLOGUE AFUA_6G11590)"/>
    <property type="match status" value="1"/>
</dbReference>
<gene>
    <name evidence="2" type="ORF">M422DRAFT_139857</name>
</gene>
<sequence length="180" mass="20093">RIPYVFPELGESETADKIRERRKDGKLINLDGVFLNAPAIARGYNELVGAIRLQNSLDPALRELLILRVAALNSAAYEWIQHEPVGRAGGLTDDQLRTIRDVSYVRTTPRPLRRPQTSPPLTAVMAAALAYTDAMTVDIKVPQEVFDELKRHLDDKQLMEVTATVASYNLVSRVLMALDV</sequence>
<evidence type="ECO:0000313" key="3">
    <source>
        <dbReference type="Proteomes" id="UP000054279"/>
    </source>
</evidence>
<dbReference type="Gene3D" id="1.20.1290.10">
    <property type="entry name" value="AhpD-like"/>
    <property type="match status" value="1"/>
</dbReference>
<proteinExistence type="predicted"/>
<dbReference type="GO" id="GO:0051920">
    <property type="term" value="F:peroxiredoxin activity"/>
    <property type="evidence" value="ECO:0007669"/>
    <property type="project" value="InterPro"/>
</dbReference>
<dbReference type="OrthoDB" id="9998495at2759"/>
<dbReference type="HOGENOM" id="CLU_082760_2_0_1"/>
<reference evidence="2 3" key="1">
    <citation type="submission" date="2014-06" db="EMBL/GenBank/DDBJ databases">
        <title>Evolutionary Origins and Diversification of the Mycorrhizal Mutualists.</title>
        <authorList>
            <consortium name="DOE Joint Genome Institute"/>
            <consortium name="Mycorrhizal Genomics Consortium"/>
            <person name="Kohler A."/>
            <person name="Kuo A."/>
            <person name="Nagy L.G."/>
            <person name="Floudas D."/>
            <person name="Copeland A."/>
            <person name="Barry K.W."/>
            <person name="Cichocki N."/>
            <person name="Veneault-Fourrey C."/>
            <person name="LaButti K."/>
            <person name="Lindquist E.A."/>
            <person name="Lipzen A."/>
            <person name="Lundell T."/>
            <person name="Morin E."/>
            <person name="Murat C."/>
            <person name="Riley R."/>
            <person name="Ohm R."/>
            <person name="Sun H."/>
            <person name="Tunlid A."/>
            <person name="Henrissat B."/>
            <person name="Grigoriev I.V."/>
            <person name="Hibbett D.S."/>
            <person name="Martin F."/>
        </authorList>
    </citation>
    <scope>NUCLEOTIDE SEQUENCE [LARGE SCALE GENOMIC DNA]</scope>
    <source>
        <strain evidence="2 3">SS14</strain>
    </source>
</reference>
<feature type="non-terminal residue" evidence="2">
    <location>
        <position position="180"/>
    </location>
</feature>
<keyword evidence="3" id="KW-1185">Reference proteome</keyword>
<name>A0A0C9UP56_SPHS4</name>
<accession>A0A0C9UP56</accession>
<dbReference type="InterPro" id="IPR003779">
    <property type="entry name" value="CMD-like"/>
</dbReference>
<dbReference type="Pfam" id="PF02627">
    <property type="entry name" value="CMD"/>
    <property type="match status" value="1"/>
</dbReference>
<feature type="non-terminal residue" evidence="2">
    <location>
        <position position="1"/>
    </location>
</feature>
<organism evidence="2 3">
    <name type="scientific">Sphaerobolus stellatus (strain SS14)</name>
    <dbReference type="NCBI Taxonomy" id="990650"/>
    <lineage>
        <taxon>Eukaryota</taxon>
        <taxon>Fungi</taxon>
        <taxon>Dikarya</taxon>
        <taxon>Basidiomycota</taxon>
        <taxon>Agaricomycotina</taxon>
        <taxon>Agaricomycetes</taxon>
        <taxon>Phallomycetidae</taxon>
        <taxon>Geastrales</taxon>
        <taxon>Sphaerobolaceae</taxon>
        <taxon>Sphaerobolus</taxon>
    </lineage>
</organism>
<evidence type="ECO:0000313" key="2">
    <source>
        <dbReference type="EMBL" id="KIJ44748.1"/>
    </source>
</evidence>
<feature type="domain" description="Carboxymuconolactone decarboxylase-like" evidence="1">
    <location>
        <begin position="38"/>
        <end position="102"/>
    </location>
</feature>
<dbReference type="SUPFAM" id="SSF69118">
    <property type="entry name" value="AhpD-like"/>
    <property type="match status" value="1"/>
</dbReference>
<dbReference type="InterPro" id="IPR029032">
    <property type="entry name" value="AhpD-like"/>
</dbReference>
<dbReference type="Proteomes" id="UP000054279">
    <property type="component" value="Unassembled WGS sequence"/>
</dbReference>
<dbReference type="PANTHER" id="PTHR34846">
    <property type="entry name" value="4-CARBOXYMUCONOLACTONE DECARBOXYLASE FAMILY PROTEIN (AFU_ORTHOLOGUE AFUA_6G11590)"/>
    <property type="match status" value="1"/>
</dbReference>